<dbReference type="InterPro" id="IPR006638">
    <property type="entry name" value="Elp3/MiaA/NifB-like_rSAM"/>
</dbReference>
<dbReference type="Gene3D" id="3.80.30.20">
    <property type="entry name" value="tm_1862 like domain"/>
    <property type="match status" value="1"/>
</dbReference>
<keyword evidence="9" id="KW-1185">Reference proteome</keyword>
<dbReference type="PANTHER" id="PTHR43409">
    <property type="entry name" value="ANAEROBIC MAGNESIUM-PROTOPORPHYRIN IX MONOMETHYL ESTER CYCLASE-RELATED"/>
    <property type="match status" value="1"/>
</dbReference>
<dbReference type="Gene3D" id="3.40.50.280">
    <property type="entry name" value="Cobalamin-binding domain"/>
    <property type="match status" value="1"/>
</dbReference>
<gene>
    <name evidence="8" type="ORF">ACFSX3_15625</name>
</gene>
<dbReference type="PROSITE" id="PS51918">
    <property type="entry name" value="RADICAL_SAM"/>
    <property type="match status" value="1"/>
</dbReference>
<keyword evidence="3" id="KW-0479">Metal-binding</keyword>
<dbReference type="SUPFAM" id="SSF102114">
    <property type="entry name" value="Radical SAM enzymes"/>
    <property type="match status" value="1"/>
</dbReference>
<feature type="domain" description="B12-binding" evidence="6">
    <location>
        <begin position="2"/>
        <end position="141"/>
    </location>
</feature>
<dbReference type="InterPro" id="IPR051198">
    <property type="entry name" value="BchE-like"/>
</dbReference>
<dbReference type="PROSITE" id="PS51332">
    <property type="entry name" value="B12_BINDING"/>
    <property type="match status" value="1"/>
</dbReference>
<dbReference type="Pfam" id="PF02310">
    <property type="entry name" value="B12-binding"/>
    <property type="match status" value="1"/>
</dbReference>
<comment type="caution">
    <text evidence="8">The sequence shown here is derived from an EMBL/GenBank/DDBJ whole genome shotgun (WGS) entry which is preliminary data.</text>
</comment>
<dbReference type="InterPro" id="IPR006158">
    <property type="entry name" value="Cobalamin-bd"/>
</dbReference>
<evidence type="ECO:0000313" key="9">
    <source>
        <dbReference type="Proteomes" id="UP001597448"/>
    </source>
</evidence>
<feature type="domain" description="Radical SAM core" evidence="7">
    <location>
        <begin position="183"/>
        <end position="439"/>
    </location>
</feature>
<evidence type="ECO:0000256" key="3">
    <source>
        <dbReference type="ARBA" id="ARBA00022723"/>
    </source>
</evidence>
<keyword evidence="4" id="KW-0408">Iron</keyword>
<dbReference type="RefSeq" id="WP_209993109.1">
    <property type="nucleotide sequence ID" value="NZ_JBHUKY010000025.1"/>
</dbReference>
<evidence type="ECO:0000259" key="6">
    <source>
        <dbReference type="PROSITE" id="PS51332"/>
    </source>
</evidence>
<dbReference type="SFLD" id="SFLDG01082">
    <property type="entry name" value="B12-binding_domain_containing"/>
    <property type="match status" value="1"/>
</dbReference>
<evidence type="ECO:0000259" key="7">
    <source>
        <dbReference type="PROSITE" id="PS51918"/>
    </source>
</evidence>
<protein>
    <submittedName>
        <fullName evidence="8">B12-binding domain-containing radical SAM protein</fullName>
    </submittedName>
</protein>
<evidence type="ECO:0000256" key="5">
    <source>
        <dbReference type="ARBA" id="ARBA00023014"/>
    </source>
</evidence>
<evidence type="ECO:0000256" key="2">
    <source>
        <dbReference type="ARBA" id="ARBA00022691"/>
    </source>
</evidence>
<proteinExistence type="predicted"/>
<sequence>MMKLLFVNLYPSDSERGYLLSSYVLKGYLEAYSMQPEDLDVEVSNYSTDSDASLMASDIIRSRADVVGFSCYVWNVEKIGALLKHLKPRTDSCYVLGGPEISLDWIGRRSRQFPSDYYVIGPGERILLQLVDYLRGFGSERPAGAAFWSGGALQYTEPLLENQIAELDEIPSIYLNEVIENDLYEGQEAYLETQRGCRYRCKYCVYHKNLDKVYSFSLNRVFRELHHLIEKKQVLSLRIFDSIFTNDLERAKAIIRYLIQMKEDRVQLPYLLYWELMYNGVDEEFFQLTAQLKYRQNILNTYKPHFADVAQHYSSLLEDYTVINCIGLQSLNKESLRAVHRVGVIPRKLDQFMSQARQYNVVLKVDLILGLPFETYESYLEGLNTILPYFEATDHILNIHRLQILPGSEMEEVCRRYEVEYSMSAPHYVHQTREFSRERLILASALTAVLFRVLNSTLRPYLYRAVKASGLSYTQLIEELYAQILHAEELGAIAIVGGEVNDMYWNEQVFQDLPSEWLISRFENYVK</sequence>
<accession>A0ABW5FEZ1</accession>
<dbReference type="InterPro" id="IPR007197">
    <property type="entry name" value="rSAM"/>
</dbReference>
<dbReference type="SFLD" id="SFLDS00029">
    <property type="entry name" value="Radical_SAM"/>
    <property type="match status" value="1"/>
</dbReference>
<evidence type="ECO:0000256" key="4">
    <source>
        <dbReference type="ARBA" id="ARBA00023004"/>
    </source>
</evidence>
<dbReference type="Proteomes" id="UP001597448">
    <property type="component" value="Unassembled WGS sequence"/>
</dbReference>
<name>A0ABW5FEZ1_9BACL</name>
<reference evidence="9" key="1">
    <citation type="journal article" date="2019" name="Int. J. Syst. Evol. Microbiol.">
        <title>The Global Catalogue of Microorganisms (GCM) 10K type strain sequencing project: providing services to taxonomists for standard genome sequencing and annotation.</title>
        <authorList>
            <consortium name="The Broad Institute Genomics Platform"/>
            <consortium name="The Broad Institute Genome Sequencing Center for Infectious Disease"/>
            <person name="Wu L."/>
            <person name="Ma J."/>
        </authorList>
    </citation>
    <scope>NUCLEOTIDE SEQUENCE [LARGE SCALE GENOMIC DNA]</scope>
    <source>
        <strain evidence="9">CCM 8725</strain>
    </source>
</reference>
<dbReference type="EMBL" id="JBHUKY010000025">
    <property type="protein sequence ID" value="MFD2411321.1"/>
    <property type="molecule type" value="Genomic_DNA"/>
</dbReference>
<dbReference type="InterPro" id="IPR058240">
    <property type="entry name" value="rSAM_sf"/>
</dbReference>
<dbReference type="SMART" id="SM00729">
    <property type="entry name" value="Elp3"/>
    <property type="match status" value="1"/>
</dbReference>
<evidence type="ECO:0000256" key="1">
    <source>
        <dbReference type="ARBA" id="ARBA00001966"/>
    </source>
</evidence>
<dbReference type="PANTHER" id="PTHR43409:SF16">
    <property type="entry name" value="SLR0320 PROTEIN"/>
    <property type="match status" value="1"/>
</dbReference>
<keyword evidence="2" id="KW-0949">S-adenosyl-L-methionine</keyword>
<comment type="cofactor">
    <cofactor evidence="1">
        <name>[4Fe-4S] cluster</name>
        <dbReference type="ChEBI" id="CHEBI:49883"/>
    </cofactor>
</comment>
<dbReference type="InterPro" id="IPR023404">
    <property type="entry name" value="rSAM_horseshoe"/>
</dbReference>
<organism evidence="8 9">
    <name type="scientific">Paenibacillus rhizoplanae</name>
    <dbReference type="NCBI Taxonomy" id="1917181"/>
    <lineage>
        <taxon>Bacteria</taxon>
        <taxon>Bacillati</taxon>
        <taxon>Bacillota</taxon>
        <taxon>Bacilli</taxon>
        <taxon>Bacillales</taxon>
        <taxon>Paenibacillaceae</taxon>
        <taxon>Paenibacillus</taxon>
    </lineage>
</organism>
<evidence type="ECO:0000313" key="8">
    <source>
        <dbReference type="EMBL" id="MFD2411321.1"/>
    </source>
</evidence>
<keyword evidence="5" id="KW-0411">Iron-sulfur</keyword>